<sequence length="84" mass="9550">MQADMISDANAEILVPQKVSSLDKSSLNEFSSMKRNAVHHLKTKVSIINKNGINNMISRRRNALINPRPPLFIKKNQDLHLDQD</sequence>
<evidence type="ECO:0000313" key="2">
    <source>
        <dbReference type="Proteomes" id="UP001470230"/>
    </source>
</evidence>
<protein>
    <submittedName>
        <fullName evidence="1">Uncharacterized protein</fullName>
    </submittedName>
</protein>
<gene>
    <name evidence="1" type="ORF">M9Y10_010070</name>
</gene>
<comment type="caution">
    <text evidence="1">The sequence shown here is derived from an EMBL/GenBank/DDBJ whole genome shotgun (WGS) entry which is preliminary data.</text>
</comment>
<evidence type="ECO:0000313" key="1">
    <source>
        <dbReference type="EMBL" id="KAK8867100.1"/>
    </source>
</evidence>
<reference evidence="1 2" key="1">
    <citation type="submission" date="2024-04" db="EMBL/GenBank/DDBJ databases">
        <title>Tritrichomonas musculus Genome.</title>
        <authorList>
            <person name="Alves-Ferreira E."/>
            <person name="Grigg M."/>
            <person name="Lorenzi H."/>
            <person name="Galac M."/>
        </authorList>
    </citation>
    <scope>NUCLEOTIDE SEQUENCE [LARGE SCALE GENOMIC DNA]</scope>
    <source>
        <strain evidence="1 2">EAF2021</strain>
    </source>
</reference>
<dbReference type="EMBL" id="JAPFFF010000015">
    <property type="protein sequence ID" value="KAK8867100.1"/>
    <property type="molecule type" value="Genomic_DNA"/>
</dbReference>
<name>A0ABR2IQA4_9EUKA</name>
<organism evidence="1 2">
    <name type="scientific">Tritrichomonas musculus</name>
    <dbReference type="NCBI Taxonomy" id="1915356"/>
    <lineage>
        <taxon>Eukaryota</taxon>
        <taxon>Metamonada</taxon>
        <taxon>Parabasalia</taxon>
        <taxon>Tritrichomonadida</taxon>
        <taxon>Tritrichomonadidae</taxon>
        <taxon>Tritrichomonas</taxon>
    </lineage>
</organism>
<dbReference type="Proteomes" id="UP001470230">
    <property type="component" value="Unassembled WGS sequence"/>
</dbReference>
<proteinExistence type="predicted"/>
<keyword evidence="2" id="KW-1185">Reference proteome</keyword>
<accession>A0ABR2IQA4</accession>